<dbReference type="EMBL" id="JBBWWQ010000001">
    <property type="protein sequence ID" value="KAK8958028.1"/>
    <property type="molecule type" value="Genomic_DNA"/>
</dbReference>
<proteinExistence type="predicted"/>
<accession>A0AAP0C2U7</accession>
<sequence length="80" mass="8423">MGTEHLLVEFANHIELSLGVDIGLPCTGMECGDIIYCVTLQRQSDLILTAPCVALASSTCSSSPSSSVSFTPPIARMTSF</sequence>
<reference evidence="1 2" key="1">
    <citation type="journal article" date="2022" name="Nat. Plants">
        <title>Genomes of leafy and leafless Platanthera orchids illuminate the evolution of mycoheterotrophy.</title>
        <authorList>
            <person name="Li M.H."/>
            <person name="Liu K.W."/>
            <person name="Li Z."/>
            <person name="Lu H.C."/>
            <person name="Ye Q.L."/>
            <person name="Zhang D."/>
            <person name="Wang J.Y."/>
            <person name="Li Y.F."/>
            <person name="Zhong Z.M."/>
            <person name="Liu X."/>
            <person name="Yu X."/>
            <person name="Liu D.K."/>
            <person name="Tu X.D."/>
            <person name="Liu B."/>
            <person name="Hao Y."/>
            <person name="Liao X.Y."/>
            <person name="Jiang Y.T."/>
            <person name="Sun W.H."/>
            <person name="Chen J."/>
            <person name="Chen Y.Q."/>
            <person name="Ai Y."/>
            <person name="Zhai J.W."/>
            <person name="Wu S.S."/>
            <person name="Zhou Z."/>
            <person name="Hsiao Y.Y."/>
            <person name="Wu W.L."/>
            <person name="Chen Y.Y."/>
            <person name="Lin Y.F."/>
            <person name="Hsu J.L."/>
            <person name="Li C.Y."/>
            <person name="Wang Z.W."/>
            <person name="Zhao X."/>
            <person name="Zhong W.Y."/>
            <person name="Ma X.K."/>
            <person name="Ma L."/>
            <person name="Huang J."/>
            <person name="Chen G.Z."/>
            <person name="Huang M.Z."/>
            <person name="Huang L."/>
            <person name="Peng D.H."/>
            <person name="Luo Y.B."/>
            <person name="Zou S.Q."/>
            <person name="Chen S.P."/>
            <person name="Lan S."/>
            <person name="Tsai W.C."/>
            <person name="Van de Peer Y."/>
            <person name="Liu Z.J."/>
        </authorList>
    </citation>
    <scope>NUCLEOTIDE SEQUENCE [LARGE SCALE GENOMIC DNA]</scope>
    <source>
        <strain evidence="1">Lor287</strain>
    </source>
</reference>
<name>A0AAP0C2U7_9ASPA</name>
<organism evidence="1 2">
    <name type="scientific">Platanthera zijinensis</name>
    <dbReference type="NCBI Taxonomy" id="2320716"/>
    <lineage>
        <taxon>Eukaryota</taxon>
        <taxon>Viridiplantae</taxon>
        <taxon>Streptophyta</taxon>
        <taxon>Embryophyta</taxon>
        <taxon>Tracheophyta</taxon>
        <taxon>Spermatophyta</taxon>
        <taxon>Magnoliopsida</taxon>
        <taxon>Liliopsida</taxon>
        <taxon>Asparagales</taxon>
        <taxon>Orchidaceae</taxon>
        <taxon>Orchidoideae</taxon>
        <taxon>Orchideae</taxon>
        <taxon>Orchidinae</taxon>
        <taxon>Platanthera</taxon>
    </lineage>
</organism>
<comment type="caution">
    <text evidence="1">The sequence shown here is derived from an EMBL/GenBank/DDBJ whole genome shotgun (WGS) entry which is preliminary data.</text>
</comment>
<protein>
    <submittedName>
        <fullName evidence="1">Uncharacterized protein</fullName>
    </submittedName>
</protein>
<dbReference type="Proteomes" id="UP001418222">
    <property type="component" value="Unassembled WGS sequence"/>
</dbReference>
<evidence type="ECO:0000313" key="2">
    <source>
        <dbReference type="Proteomes" id="UP001418222"/>
    </source>
</evidence>
<evidence type="ECO:0000313" key="1">
    <source>
        <dbReference type="EMBL" id="KAK8958028.1"/>
    </source>
</evidence>
<dbReference type="AlphaFoldDB" id="A0AAP0C2U7"/>
<gene>
    <name evidence="1" type="ORF">KSP39_PZI001233</name>
</gene>
<keyword evidence="2" id="KW-1185">Reference proteome</keyword>